<protein>
    <recommendedName>
        <fullName evidence="4">AA1-like domain-containing protein</fullName>
    </recommendedName>
</protein>
<proteinExistence type="predicted"/>
<dbReference type="EMBL" id="JAQQWE010000001">
    <property type="protein sequence ID" value="KAK7966792.1"/>
    <property type="molecule type" value="Genomic_DNA"/>
</dbReference>
<accession>A0ABR1QVS1</accession>
<feature type="signal peptide" evidence="1">
    <location>
        <begin position="1"/>
        <end position="18"/>
    </location>
</feature>
<feature type="chain" id="PRO_5045084646" description="AA1-like domain-containing protein" evidence="1">
    <location>
        <begin position="19"/>
        <end position="104"/>
    </location>
</feature>
<dbReference type="Proteomes" id="UP001391051">
    <property type="component" value="Unassembled WGS sequence"/>
</dbReference>
<evidence type="ECO:0000313" key="2">
    <source>
        <dbReference type="EMBL" id="KAK7966792.1"/>
    </source>
</evidence>
<keyword evidence="3" id="KW-1185">Reference proteome</keyword>
<gene>
    <name evidence="2" type="ORF">PG986_001069</name>
</gene>
<keyword evidence="1" id="KW-0732">Signal</keyword>
<dbReference type="GeneID" id="92070353"/>
<evidence type="ECO:0000256" key="1">
    <source>
        <dbReference type="SAM" id="SignalP"/>
    </source>
</evidence>
<comment type="caution">
    <text evidence="2">The sequence shown here is derived from an EMBL/GenBank/DDBJ whole genome shotgun (WGS) entry which is preliminary data.</text>
</comment>
<organism evidence="2 3">
    <name type="scientific">Apiospora aurea</name>
    <dbReference type="NCBI Taxonomy" id="335848"/>
    <lineage>
        <taxon>Eukaryota</taxon>
        <taxon>Fungi</taxon>
        <taxon>Dikarya</taxon>
        <taxon>Ascomycota</taxon>
        <taxon>Pezizomycotina</taxon>
        <taxon>Sordariomycetes</taxon>
        <taxon>Xylariomycetidae</taxon>
        <taxon>Amphisphaeriales</taxon>
        <taxon>Apiosporaceae</taxon>
        <taxon>Apiospora</taxon>
    </lineage>
</organism>
<sequence length="104" mass="11499">MKFITGSLVALTAAGAMASPVPTVLEGPIEQLIVNDFVRTSLPGEPTTVHFSLLNHTITCDNEALEEWPSERFYCTDPGYTFLVLDSANSNYWILEVQHRLDNG</sequence>
<evidence type="ECO:0000313" key="3">
    <source>
        <dbReference type="Proteomes" id="UP001391051"/>
    </source>
</evidence>
<reference evidence="2 3" key="1">
    <citation type="submission" date="2023-01" db="EMBL/GenBank/DDBJ databases">
        <title>Analysis of 21 Apiospora genomes using comparative genomics revels a genus with tremendous synthesis potential of carbohydrate active enzymes and secondary metabolites.</title>
        <authorList>
            <person name="Sorensen T."/>
        </authorList>
    </citation>
    <scope>NUCLEOTIDE SEQUENCE [LARGE SCALE GENOMIC DNA]</scope>
    <source>
        <strain evidence="2 3">CBS 24483</strain>
    </source>
</reference>
<evidence type="ECO:0008006" key="4">
    <source>
        <dbReference type="Google" id="ProtNLM"/>
    </source>
</evidence>
<dbReference type="RefSeq" id="XP_066706184.1">
    <property type="nucleotide sequence ID" value="XM_066837291.1"/>
</dbReference>
<name>A0ABR1QVS1_9PEZI</name>